<dbReference type="InterPro" id="IPR011004">
    <property type="entry name" value="Trimer_LpxA-like_sf"/>
</dbReference>
<dbReference type="PANTHER" id="PTHR43300">
    <property type="entry name" value="ACETYLTRANSFERASE"/>
    <property type="match status" value="1"/>
</dbReference>
<dbReference type="SUPFAM" id="SSF51161">
    <property type="entry name" value="Trimeric LpxA-like enzymes"/>
    <property type="match status" value="1"/>
</dbReference>
<dbReference type="AlphaFoldDB" id="A0A1G5FH29"/>
<keyword evidence="5" id="KW-0012">Acyltransferase</keyword>
<gene>
    <name evidence="5" type="ORF">SAMN02927903_01292</name>
</gene>
<feature type="binding site" evidence="3">
    <location>
        <position position="168"/>
    </location>
    <ligand>
        <name>acetyl-CoA</name>
        <dbReference type="ChEBI" id="CHEBI:57288"/>
    </ligand>
</feature>
<evidence type="ECO:0000313" key="6">
    <source>
        <dbReference type="Proteomes" id="UP000199354"/>
    </source>
</evidence>
<comment type="similarity">
    <text evidence="1">Belongs to the transferase hexapeptide repeat family.</text>
</comment>
<dbReference type="Gene3D" id="3.40.50.20">
    <property type="match status" value="1"/>
</dbReference>
<evidence type="ECO:0000313" key="5">
    <source>
        <dbReference type="EMBL" id="SCY38592.1"/>
    </source>
</evidence>
<feature type="domain" description="PglD N-terminal" evidence="4">
    <location>
        <begin position="4"/>
        <end position="83"/>
    </location>
</feature>
<keyword evidence="6" id="KW-1185">Reference proteome</keyword>
<evidence type="ECO:0000256" key="1">
    <source>
        <dbReference type="ARBA" id="ARBA00007274"/>
    </source>
</evidence>
<reference evidence="5 6" key="1">
    <citation type="submission" date="2016-10" db="EMBL/GenBank/DDBJ databases">
        <authorList>
            <person name="de Groot N.N."/>
        </authorList>
    </citation>
    <scope>NUCLEOTIDE SEQUENCE [LARGE SCALE GENOMIC DNA]</scope>
    <source>
        <strain evidence="5 6">CGMCC 1.7031</strain>
    </source>
</reference>
<dbReference type="RefSeq" id="WP_091141480.1">
    <property type="nucleotide sequence ID" value="NZ_FMVF01000005.1"/>
</dbReference>
<sequence>MKTLAIIGSGHLGQQIAHYATADGHYQAVVFFDDVTTEPSVAGFPVLGTSDDIASAFAAGQFDEILIGIGYKHLKVRAQLFEKFNGKVPFGKIVHSTVWTDPTATVADGCVIYPGCVIDAHAVISENTILNVACTVAHDTVIGPHCFLSPRVAVAGFVRTGEQCILGINSTVIDNISIVSHTQIGGGCVVIKNIDQAGLYVGNPQKFVR</sequence>
<feature type="binding site" evidence="3">
    <location>
        <position position="186"/>
    </location>
    <ligand>
        <name>acetyl-CoA</name>
        <dbReference type="ChEBI" id="CHEBI:57288"/>
    </ligand>
</feature>
<accession>A0A1G5FH29</accession>
<feature type="active site" description="Proton acceptor" evidence="2">
    <location>
        <position position="138"/>
    </location>
</feature>
<evidence type="ECO:0000259" key="4">
    <source>
        <dbReference type="Pfam" id="PF17836"/>
    </source>
</evidence>
<dbReference type="PANTHER" id="PTHR43300:SF7">
    <property type="entry name" value="UDP-N-ACETYLBACILLOSAMINE N-ACETYLTRANSFERASE"/>
    <property type="match status" value="1"/>
</dbReference>
<dbReference type="InterPro" id="IPR020019">
    <property type="entry name" value="AcTrfase_PglD-like"/>
</dbReference>
<protein>
    <submittedName>
        <fullName evidence="5">Sugar O-acyltransferase, sialic acid O-acetyltransferase NeuD family</fullName>
    </submittedName>
</protein>
<dbReference type="EMBL" id="FMVF01000005">
    <property type="protein sequence ID" value="SCY38592.1"/>
    <property type="molecule type" value="Genomic_DNA"/>
</dbReference>
<dbReference type="NCBIfam" id="TIGR03570">
    <property type="entry name" value="NeuD_NnaD"/>
    <property type="match status" value="1"/>
</dbReference>
<name>A0A1G5FH29_9FLAO</name>
<dbReference type="OrthoDB" id="708224at2"/>
<dbReference type="CDD" id="cd03360">
    <property type="entry name" value="LbH_AT_putative"/>
    <property type="match status" value="1"/>
</dbReference>
<dbReference type="GO" id="GO:0016746">
    <property type="term" value="F:acyltransferase activity"/>
    <property type="evidence" value="ECO:0007669"/>
    <property type="project" value="UniProtKB-KW"/>
</dbReference>
<dbReference type="Proteomes" id="UP000199354">
    <property type="component" value="Unassembled WGS sequence"/>
</dbReference>
<organism evidence="5 6">
    <name type="scientific">Flavobacterium caeni</name>
    <dbReference type="NCBI Taxonomy" id="490189"/>
    <lineage>
        <taxon>Bacteria</taxon>
        <taxon>Pseudomonadati</taxon>
        <taxon>Bacteroidota</taxon>
        <taxon>Flavobacteriia</taxon>
        <taxon>Flavobacteriales</taxon>
        <taxon>Flavobacteriaceae</taxon>
        <taxon>Flavobacterium</taxon>
    </lineage>
</organism>
<dbReference type="InterPro" id="IPR050179">
    <property type="entry name" value="Trans_hexapeptide_repeat"/>
</dbReference>
<dbReference type="InterPro" id="IPR041561">
    <property type="entry name" value="PglD_N"/>
</dbReference>
<evidence type="ECO:0000256" key="2">
    <source>
        <dbReference type="PIRSR" id="PIRSR620019-1"/>
    </source>
</evidence>
<dbReference type="Gene3D" id="2.160.10.10">
    <property type="entry name" value="Hexapeptide repeat proteins"/>
    <property type="match status" value="1"/>
</dbReference>
<feature type="site" description="Increases basicity of active site His" evidence="2">
    <location>
        <position position="139"/>
    </location>
</feature>
<dbReference type="Pfam" id="PF17836">
    <property type="entry name" value="PglD_N"/>
    <property type="match status" value="1"/>
</dbReference>
<keyword evidence="5" id="KW-0808">Transferase</keyword>
<proteinExistence type="inferred from homology"/>
<evidence type="ECO:0000256" key="3">
    <source>
        <dbReference type="PIRSR" id="PIRSR620019-2"/>
    </source>
</evidence>
<dbReference type="STRING" id="490189.SAMN02927903_01292"/>